<protein>
    <submittedName>
        <fullName evidence="1">Uncharacterized protein</fullName>
    </submittedName>
</protein>
<keyword evidence="2" id="KW-1185">Reference proteome</keyword>
<reference evidence="1 2" key="1">
    <citation type="journal article" date="2024" name="Environ. Microbiol.">
        <title>Novel evolutionary insights on the interactions of the Holosporales (Alphaproteobacteria) with eukaryotic hosts from comparative genomics.</title>
        <authorList>
            <person name="Giovannini M."/>
            <person name="Petroni G."/>
            <person name="Castelli M."/>
        </authorList>
    </citation>
    <scope>NUCLEOTIDE SEQUENCE [LARGE SCALE GENOMIC DNA]</scope>
    <source>
        <strain evidence="1 2">US_Bl 15I1</strain>
    </source>
</reference>
<proteinExistence type="predicted"/>
<dbReference type="Proteomes" id="UP001330434">
    <property type="component" value="Chromosome"/>
</dbReference>
<evidence type="ECO:0000313" key="2">
    <source>
        <dbReference type="Proteomes" id="UP001330434"/>
    </source>
</evidence>
<sequence length="151" mass="16794">MKKQLIISTIILFSAILLTNVHDLKSQTSEDCQKIYKGYLDTVGQFYDAANALNNDTLYQKYPKFLAAVKAATLSRSNLANAIKTYNGQIQGAYTIEKNSDLESLAGVGMKRLQGQVDSIENKIDKWKSTKCKAFCNCLLGSEYCKNNCNS</sequence>
<evidence type="ECO:0000313" key="1">
    <source>
        <dbReference type="EMBL" id="WVX65838.1"/>
    </source>
</evidence>
<gene>
    <name evidence="1" type="ORF">Bealeia1_00004</name>
</gene>
<organism evidence="1 2">
    <name type="scientific">Candidatus Bealeia paramacronuclearis</name>
    <dbReference type="NCBI Taxonomy" id="1921001"/>
    <lineage>
        <taxon>Bacteria</taxon>
        <taxon>Pseudomonadati</taxon>
        <taxon>Pseudomonadota</taxon>
        <taxon>Alphaproteobacteria</taxon>
        <taxon>Holosporales</taxon>
        <taxon>Holosporaceae</taxon>
        <taxon>Candidatus Bealeia</taxon>
    </lineage>
</organism>
<accession>A0ABZ2C142</accession>
<name>A0ABZ2C142_9PROT</name>
<dbReference type="EMBL" id="CP133270">
    <property type="protein sequence ID" value="WVX65838.1"/>
    <property type="molecule type" value="Genomic_DNA"/>
</dbReference>
<dbReference type="RefSeq" id="WP_331256410.1">
    <property type="nucleotide sequence ID" value="NZ_CP133270.1"/>
</dbReference>